<dbReference type="Proteomes" id="UP000273973">
    <property type="component" value="Unassembled WGS sequence"/>
</dbReference>
<dbReference type="AlphaFoldDB" id="A0A3R8XKA3"/>
<accession>A0A3R8XKA3</accession>
<proteinExistence type="predicted"/>
<evidence type="ECO:0000313" key="2">
    <source>
        <dbReference type="Proteomes" id="UP000273973"/>
    </source>
</evidence>
<sequence>MSLQNRVEEMYKDHEVKPYISPERDLAAWLLEAKPVPKRNMVRLEEGILPGDIILLWRISLGSFETTTPYSKYFEYMYGINGPAHMEQLIADGYAYVESAFDSLDHITSTAKKNILKAEGVTGLSKMKAADLDTALKDNLTEEKLAPYFTVRGYALTEKGRAALDNHPEVLAKHPMKKMYKYN</sequence>
<name>A0A3R8XKA3_STRSU</name>
<reference evidence="1 2" key="2">
    <citation type="submission" date="2018-12" db="EMBL/GenBank/DDBJ databases">
        <title>Whole-genome sequences of fifteen clinical Streptococcus suis strains isolated from pigs between 2006 and 2018.</title>
        <authorList>
            <person name="Stevens M.J.A."/>
            <person name="Cernela N."/>
            <person name="Spoerry Serrano N."/>
            <person name="Schmitt S."/>
            <person name="Schrenzel J."/>
            <person name="Stephan R."/>
        </authorList>
    </citation>
    <scope>NUCLEOTIDE SEQUENCE [LARGE SCALE GENOMIC DNA]</scope>
    <source>
        <strain evidence="1 2">SS1014</strain>
    </source>
</reference>
<dbReference type="EMBL" id="RSDG01000033">
    <property type="protein sequence ID" value="RRR48855.1"/>
    <property type="molecule type" value="Genomic_DNA"/>
</dbReference>
<dbReference type="RefSeq" id="WP_125183815.1">
    <property type="nucleotide sequence ID" value="NZ_RSDG01000033.1"/>
</dbReference>
<gene>
    <name evidence="1" type="ORF">EJA00_05805</name>
</gene>
<reference evidence="1 2" key="1">
    <citation type="submission" date="2018-11" db="EMBL/GenBank/DDBJ databases">
        <authorList>
            <person name="Stevens M.J."/>
            <person name="Cernela N."/>
            <person name="Spoerry Serrano N."/>
            <person name="Schmitt S."/>
            <person name="Schrenzel J."/>
            <person name="Stephan R."/>
        </authorList>
    </citation>
    <scope>NUCLEOTIDE SEQUENCE [LARGE SCALE GENOMIC DNA]</scope>
    <source>
        <strain evidence="1 2">SS1014</strain>
    </source>
</reference>
<comment type="caution">
    <text evidence="1">The sequence shown here is derived from an EMBL/GenBank/DDBJ whole genome shotgun (WGS) entry which is preliminary data.</text>
</comment>
<organism evidence="1 2">
    <name type="scientific">Streptococcus suis</name>
    <dbReference type="NCBI Taxonomy" id="1307"/>
    <lineage>
        <taxon>Bacteria</taxon>
        <taxon>Bacillati</taxon>
        <taxon>Bacillota</taxon>
        <taxon>Bacilli</taxon>
        <taxon>Lactobacillales</taxon>
        <taxon>Streptococcaceae</taxon>
        <taxon>Streptococcus</taxon>
    </lineage>
</organism>
<evidence type="ECO:0000313" key="1">
    <source>
        <dbReference type="EMBL" id="RRR48855.1"/>
    </source>
</evidence>
<protein>
    <submittedName>
        <fullName evidence="1">Uncharacterized protein</fullName>
    </submittedName>
</protein>